<feature type="active site" description="Charge relay system" evidence="5 6">
    <location>
        <position position="418"/>
    </location>
</feature>
<dbReference type="InterPro" id="IPR023827">
    <property type="entry name" value="Peptidase_S8_Asp-AS"/>
</dbReference>
<evidence type="ECO:0000256" key="3">
    <source>
        <dbReference type="ARBA" id="ARBA00022801"/>
    </source>
</evidence>
<organism evidence="10 11">
    <name type="scientific">Actinophytocola oryzae</name>
    <dbReference type="NCBI Taxonomy" id="502181"/>
    <lineage>
        <taxon>Bacteria</taxon>
        <taxon>Bacillati</taxon>
        <taxon>Actinomycetota</taxon>
        <taxon>Actinomycetes</taxon>
        <taxon>Pseudonocardiales</taxon>
        <taxon>Pseudonocardiaceae</taxon>
    </lineage>
</organism>
<evidence type="ECO:0000256" key="2">
    <source>
        <dbReference type="ARBA" id="ARBA00022670"/>
    </source>
</evidence>
<feature type="chain" id="PRO_5039435451" evidence="8">
    <location>
        <begin position="22"/>
        <end position="496"/>
    </location>
</feature>
<dbReference type="SUPFAM" id="SSF52743">
    <property type="entry name" value="Subtilisin-like"/>
    <property type="match status" value="1"/>
</dbReference>
<feature type="signal peptide" evidence="8">
    <location>
        <begin position="1"/>
        <end position="21"/>
    </location>
</feature>
<evidence type="ECO:0000256" key="7">
    <source>
        <dbReference type="RuleBase" id="RU003355"/>
    </source>
</evidence>
<dbReference type="PROSITE" id="PS00138">
    <property type="entry name" value="SUBTILASE_SER"/>
    <property type="match status" value="1"/>
</dbReference>
<dbReference type="PRINTS" id="PR00723">
    <property type="entry name" value="SUBTILISIN"/>
</dbReference>
<proteinExistence type="inferred from homology"/>
<dbReference type="Gene3D" id="3.40.50.200">
    <property type="entry name" value="Peptidase S8/S53 domain"/>
    <property type="match status" value="1"/>
</dbReference>
<comment type="caution">
    <text evidence="10">The sequence shown here is derived from an EMBL/GenBank/DDBJ whole genome shotgun (WGS) entry which is preliminary data.</text>
</comment>
<keyword evidence="2 6" id="KW-0645">Protease</keyword>
<dbReference type="GO" id="GO:0006508">
    <property type="term" value="P:proteolysis"/>
    <property type="evidence" value="ECO:0007669"/>
    <property type="project" value="UniProtKB-KW"/>
</dbReference>
<dbReference type="Proteomes" id="UP000294927">
    <property type="component" value="Unassembled WGS sequence"/>
</dbReference>
<keyword evidence="11" id="KW-1185">Reference proteome</keyword>
<dbReference type="InterPro" id="IPR000209">
    <property type="entry name" value="Peptidase_S8/S53_dom"/>
</dbReference>
<evidence type="ECO:0000256" key="8">
    <source>
        <dbReference type="SAM" id="SignalP"/>
    </source>
</evidence>
<evidence type="ECO:0000259" key="9">
    <source>
        <dbReference type="Pfam" id="PF00082"/>
    </source>
</evidence>
<evidence type="ECO:0000256" key="5">
    <source>
        <dbReference type="PIRSR" id="PIRSR615500-1"/>
    </source>
</evidence>
<evidence type="ECO:0000256" key="6">
    <source>
        <dbReference type="PROSITE-ProRule" id="PRU01240"/>
    </source>
</evidence>
<sequence>MVAASVAACAASLCVATAAPAAAQDAPEAHFVVLGPQHGSLHRTEASIRAAGGDVLKSWPQIGVVIATSTSADFAATVRRKPGVEAAGASRNLAELGAAAARAASGAASSQRAEMLAPIDAVAGKTVAMTRHSGTATPEPLEANQWDLRQIKSDRANAISGGSRKVLVGVLDSGIDATHPDLAANVDASKSVGCVNEGVPDTSPAAWAPTTSSHGTHVAGTIAAARNGIGVAGVAPNVRLAAVKVVDDDGYIYPEYAICGFLWAADHGMDVTNNSYFIDPWFLWCKTDRDQAAVIQAVKRAVDYSVRKDVVNVAALGNSNWDLSHEITDTGSPNNGTPVSRTVGNECLDIPAELPGVVGVSAIGPEGRKSYYSNYGIIETDVTAPGGDSRQVADTPDARGSVLSTIPGGGYGYSQGTSMASPHAVGVAALIRSTHPHWSVGAVFASLGVRADRLPCPPGVYDPDGTGAFLATCQGGRTGKGFYGAGVVDALDAVTR</sequence>
<dbReference type="InterPro" id="IPR022398">
    <property type="entry name" value="Peptidase_S8_His-AS"/>
</dbReference>
<keyword evidence="8" id="KW-0732">Signal</keyword>
<dbReference type="PROSITE" id="PS00136">
    <property type="entry name" value="SUBTILASE_ASP"/>
    <property type="match status" value="1"/>
</dbReference>
<dbReference type="InterPro" id="IPR036852">
    <property type="entry name" value="Peptidase_S8/S53_dom_sf"/>
</dbReference>
<dbReference type="PANTHER" id="PTHR43806">
    <property type="entry name" value="PEPTIDASE S8"/>
    <property type="match status" value="1"/>
</dbReference>
<evidence type="ECO:0000256" key="1">
    <source>
        <dbReference type="ARBA" id="ARBA00011073"/>
    </source>
</evidence>
<dbReference type="InterPro" id="IPR015500">
    <property type="entry name" value="Peptidase_S8_subtilisin-rel"/>
</dbReference>
<feature type="domain" description="Peptidase S8/S53" evidence="9">
    <location>
        <begin position="164"/>
        <end position="440"/>
    </location>
</feature>
<protein>
    <submittedName>
        <fullName evidence="10">Subtilisin family serine protease</fullName>
    </submittedName>
</protein>
<gene>
    <name evidence="10" type="ORF">CLV71_11382</name>
</gene>
<feature type="active site" description="Charge relay system" evidence="5 6">
    <location>
        <position position="172"/>
    </location>
</feature>
<dbReference type="PROSITE" id="PS51892">
    <property type="entry name" value="SUBTILASE"/>
    <property type="match status" value="1"/>
</dbReference>
<dbReference type="InterPro" id="IPR050131">
    <property type="entry name" value="Peptidase_S8_subtilisin-like"/>
</dbReference>
<accession>A0A4R7V5S6</accession>
<comment type="similarity">
    <text evidence="1 6 7">Belongs to the peptidase S8 family.</text>
</comment>
<dbReference type="InterPro" id="IPR023828">
    <property type="entry name" value="Peptidase_S8_Ser-AS"/>
</dbReference>
<evidence type="ECO:0000256" key="4">
    <source>
        <dbReference type="ARBA" id="ARBA00022825"/>
    </source>
</evidence>
<keyword evidence="3 6" id="KW-0378">Hydrolase</keyword>
<evidence type="ECO:0000313" key="10">
    <source>
        <dbReference type="EMBL" id="TDV44823.1"/>
    </source>
</evidence>
<dbReference type="GO" id="GO:0004252">
    <property type="term" value="F:serine-type endopeptidase activity"/>
    <property type="evidence" value="ECO:0007669"/>
    <property type="project" value="UniProtKB-UniRule"/>
</dbReference>
<dbReference type="Pfam" id="PF00082">
    <property type="entry name" value="Peptidase_S8"/>
    <property type="match status" value="1"/>
</dbReference>
<dbReference type="EMBL" id="SOCP01000013">
    <property type="protein sequence ID" value="TDV44823.1"/>
    <property type="molecule type" value="Genomic_DNA"/>
</dbReference>
<dbReference type="RefSeq" id="WP_208297828.1">
    <property type="nucleotide sequence ID" value="NZ_SOCP01000013.1"/>
</dbReference>
<dbReference type="AlphaFoldDB" id="A0A4R7V5S6"/>
<dbReference type="PROSITE" id="PS00137">
    <property type="entry name" value="SUBTILASE_HIS"/>
    <property type="match status" value="1"/>
</dbReference>
<name>A0A4R7V5S6_9PSEU</name>
<feature type="active site" description="Charge relay system" evidence="5 6">
    <location>
        <position position="214"/>
    </location>
</feature>
<keyword evidence="4 6" id="KW-0720">Serine protease</keyword>
<dbReference type="PANTHER" id="PTHR43806:SF11">
    <property type="entry name" value="CEREVISIN-RELATED"/>
    <property type="match status" value="1"/>
</dbReference>
<reference evidence="10 11" key="1">
    <citation type="submission" date="2019-03" db="EMBL/GenBank/DDBJ databases">
        <title>Genomic Encyclopedia of Archaeal and Bacterial Type Strains, Phase II (KMG-II): from individual species to whole genera.</title>
        <authorList>
            <person name="Goeker M."/>
        </authorList>
    </citation>
    <scope>NUCLEOTIDE SEQUENCE [LARGE SCALE GENOMIC DNA]</scope>
    <source>
        <strain evidence="10 11">DSM 45499</strain>
    </source>
</reference>
<evidence type="ECO:0000313" key="11">
    <source>
        <dbReference type="Proteomes" id="UP000294927"/>
    </source>
</evidence>